<dbReference type="InterPro" id="IPR032466">
    <property type="entry name" value="Metal_Hydrolase"/>
</dbReference>
<evidence type="ECO:0008006" key="3">
    <source>
        <dbReference type="Google" id="ProtNLM"/>
    </source>
</evidence>
<evidence type="ECO:0000313" key="2">
    <source>
        <dbReference type="Proteomes" id="UP000010802"/>
    </source>
</evidence>
<dbReference type="HOGENOM" id="CLU_060721_1_0_9"/>
<reference evidence="2" key="1">
    <citation type="journal article" date="2013" name="Genome Announc.">
        <title>First genome sequence of a syntrophic acetate-oxidizing bacterium, Tepidanaerobacter acetatoxydans strain Re1.</title>
        <authorList>
            <person name="Manzoor S."/>
            <person name="Bongcam-Rudloff E."/>
            <person name="Schnurer A."/>
            <person name="Muller B."/>
        </authorList>
    </citation>
    <scope>NUCLEOTIDE SEQUENCE [LARGE SCALE GENOMIC DNA]</scope>
    <source>
        <strain evidence="2">Re1</strain>
    </source>
</reference>
<keyword evidence="2" id="KW-1185">Reference proteome</keyword>
<dbReference type="Pfam" id="PF19799">
    <property type="entry name" value="DUF6282"/>
    <property type="match status" value="1"/>
</dbReference>
<accession>F4LSJ8</accession>
<gene>
    <name evidence="1" type="ordered locus">TEPIRE1_2437</name>
</gene>
<proteinExistence type="predicted"/>
<sequence>MARTRISIKGACDLHIHTSPDIFDRLANDVETATICRDAGMRAIVFKCHADTTMVRAYHTQNQVEGIKVFGGVVLNHQSGGINPAAVDVALKLGAVQVWMPSYHSLAHYNETGKLGAYGHQGDGVTNYPIKGITVLDENGKLIPQVYTILEMVKKYNAIIGTSHLSAKEALMVIAAAREIGCQKVVLTHPFFAPPSCTVEQVKKAVDMGAYVEFCAGNALSPIPKPIPISLYKETIDIVGSKNLIISSDTGQPRKTLAPETMRMFAQTLNYMGVPEKDLSAMLCYNYNNLLDLD</sequence>
<protein>
    <recommendedName>
        <fullName evidence="3">PHP domain protein</fullName>
    </recommendedName>
</protein>
<dbReference type="AlphaFoldDB" id="F4LSJ8"/>
<dbReference type="KEGG" id="tae:TepiRe1_2437"/>
<organism evidence="1 2">
    <name type="scientific">Tepidanaerobacter acetatoxydans (strain DSM 21804 / JCM 16047 / Re1)</name>
    <dbReference type="NCBI Taxonomy" id="1209989"/>
    <lineage>
        <taxon>Bacteria</taxon>
        <taxon>Bacillati</taxon>
        <taxon>Bacillota</taxon>
        <taxon>Clostridia</taxon>
        <taxon>Thermosediminibacterales</taxon>
        <taxon>Tepidanaerobacteraceae</taxon>
        <taxon>Tepidanaerobacter</taxon>
    </lineage>
</organism>
<evidence type="ECO:0000313" key="1">
    <source>
        <dbReference type="EMBL" id="CDI40995.1"/>
    </source>
</evidence>
<dbReference type="EMBL" id="HF563609">
    <property type="protein sequence ID" value="CDI40995.1"/>
    <property type="molecule type" value="Genomic_DNA"/>
</dbReference>
<dbReference type="Gene3D" id="3.20.20.140">
    <property type="entry name" value="Metal-dependent hydrolases"/>
    <property type="match status" value="1"/>
</dbReference>
<dbReference type="InterPro" id="IPR046249">
    <property type="entry name" value="DUF6282"/>
</dbReference>
<name>F4LSJ8_TEPAE</name>
<dbReference type="SUPFAM" id="SSF51556">
    <property type="entry name" value="Metallo-dependent hydrolases"/>
    <property type="match status" value="1"/>
</dbReference>
<dbReference type="KEGG" id="tep:TepRe1_2269"/>
<dbReference type="RefSeq" id="WP_013779307.1">
    <property type="nucleotide sequence ID" value="NC_015519.1"/>
</dbReference>
<dbReference type="Proteomes" id="UP000010802">
    <property type="component" value="Chromosome"/>
</dbReference>
<dbReference type="eggNOG" id="COG1735">
    <property type="taxonomic scope" value="Bacteria"/>
</dbReference>
<dbReference type="STRING" id="1209989.TepRe1_2269"/>